<reference evidence="6" key="1">
    <citation type="submission" date="2021-01" db="EMBL/GenBank/DDBJ databases">
        <authorList>
            <person name="Lovell J.T."/>
            <person name="Bentley N."/>
            <person name="Bhattarai G."/>
            <person name="Jenkins J.W."/>
            <person name="Sreedasyam A."/>
            <person name="Alarcon Y."/>
            <person name="Bock C."/>
            <person name="Boston L."/>
            <person name="Carlson J."/>
            <person name="Cervantes K."/>
            <person name="Clermont K."/>
            <person name="Krom N."/>
            <person name="Kubenka K."/>
            <person name="Mamidi S."/>
            <person name="Mattison C."/>
            <person name="Monteros M."/>
            <person name="Pisani C."/>
            <person name="Plott C."/>
            <person name="Rajasekar S."/>
            <person name="Rhein H.S."/>
            <person name="Rohla C."/>
            <person name="Song M."/>
            <person name="Hilaire R.S."/>
            <person name="Shu S."/>
            <person name="Wells L."/>
            <person name="Wang X."/>
            <person name="Webber J."/>
            <person name="Heerema R.J."/>
            <person name="Klein P."/>
            <person name="Conner P."/>
            <person name="Grauke L."/>
            <person name="Grimwood J."/>
            <person name="Schmutz J."/>
            <person name="Randall J.J."/>
        </authorList>
    </citation>
    <scope>NUCLEOTIDE SEQUENCE</scope>
    <source>
        <tissue evidence="6">Leaf</tissue>
    </source>
</reference>
<name>A0A922E660_CARIL</name>
<dbReference type="PANTHER" id="PTHR32401:SF16">
    <property type="entry name" value="CONCANAVALIN A-LIKE LECTIN FAMILY PROTEIN"/>
    <property type="match status" value="1"/>
</dbReference>
<sequence length="352" mass="38423">MAALPISRHLVVLTLFIFFLKSLAADEDSHFSFTRFQNDPKKGSKITLYGAAKVVDGGSAIQLTDRVSSSAGRVMYKNPIKLVGGESRSFVSFSTYFSFSMSKGNGDGLDFLMVPSGFNVSQFGNSSYGLSLGSGKSNFKVVSVKFNTFRDSNDGLLKNNARIGVGSVSEKLSNASAYNLARSGGNIHAWIDYEASSKRLEVRLGQDGSSRPSSPLLSYRIALSKVWEDKEVFVGFSSSTGNSSDACFLHSWSFKIRHVPNWMHSEPLDPKAFAKSTKNLEAEKRRDCLSRVLAAMIFGAACGALAAFTVLYLWTVFGNRRPVVPEEFAMQPIGCEYKKVKVVVDKAIEGGK</sequence>
<keyword evidence="4" id="KW-0732">Signal</keyword>
<keyword evidence="3" id="KW-1133">Transmembrane helix</keyword>
<comment type="caution">
    <text evidence="6">The sequence shown here is derived from an EMBL/GenBank/DDBJ whole genome shotgun (WGS) entry which is preliminary data.</text>
</comment>
<dbReference type="SUPFAM" id="SSF49899">
    <property type="entry name" value="Concanavalin A-like lectins/glucanases"/>
    <property type="match status" value="1"/>
</dbReference>
<feature type="transmembrane region" description="Helical" evidence="3">
    <location>
        <begin position="292"/>
        <end position="314"/>
    </location>
</feature>
<organism evidence="6 7">
    <name type="scientific">Carya illinoinensis</name>
    <name type="common">Pecan</name>
    <dbReference type="NCBI Taxonomy" id="32201"/>
    <lineage>
        <taxon>Eukaryota</taxon>
        <taxon>Viridiplantae</taxon>
        <taxon>Streptophyta</taxon>
        <taxon>Embryophyta</taxon>
        <taxon>Tracheophyta</taxon>
        <taxon>Spermatophyta</taxon>
        <taxon>Magnoliopsida</taxon>
        <taxon>eudicotyledons</taxon>
        <taxon>Gunneridae</taxon>
        <taxon>Pentapetalae</taxon>
        <taxon>rosids</taxon>
        <taxon>fabids</taxon>
        <taxon>Fagales</taxon>
        <taxon>Juglandaceae</taxon>
        <taxon>Carya</taxon>
    </lineage>
</organism>
<evidence type="ECO:0000313" key="7">
    <source>
        <dbReference type="Proteomes" id="UP000811246"/>
    </source>
</evidence>
<dbReference type="Proteomes" id="UP000811246">
    <property type="component" value="Chromosome 9"/>
</dbReference>
<keyword evidence="3" id="KW-0812">Transmembrane</keyword>
<gene>
    <name evidence="6" type="ORF">I3842_09G206600</name>
</gene>
<accession>A0A922E660</accession>
<keyword evidence="3" id="KW-0472">Membrane</keyword>
<dbReference type="Gene3D" id="2.60.120.200">
    <property type="match status" value="1"/>
</dbReference>
<dbReference type="InterPro" id="IPR001220">
    <property type="entry name" value="Legume_lectin_dom"/>
</dbReference>
<dbReference type="EMBL" id="CM031833">
    <property type="protein sequence ID" value="KAG6697534.1"/>
    <property type="molecule type" value="Genomic_DNA"/>
</dbReference>
<feature type="signal peptide" evidence="4">
    <location>
        <begin position="1"/>
        <end position="24"/>
    </location>
</feature>
<evidence type="ECO:0000256" key="4">
    <source>
        <dbReference type="SAM" id="SignalP"/>
    </source>
</evidence>
<dbReference type="InterPro" id="IPR050258">
    <property type="entry name" value="Leguminous_Lectin"/>
</dbReference>
<proteinExistence type="inferred from homology"/>
<dbReference type="InterPro" id="IPR013320">
    <property type="entry name" value="ConA-like_dom_sf"/>
</dbReference>
<protein>
    <recommendedName>
        <fullName evidence="5">Legume lectin domain-containing protein</fullName>
    </recommendedName>
</protein>
<feature type="chain" id="PRO_5036931901" description="Legume lectin domain-containing protein" evidence="4">
    <location>
        <begin position="25"/>
        <end position="352"/>
    </location>
</feature>
<dbReference type="PANTHER" id="PTHR32401">
    <property type="entry name" value="CONCANAVALIN A-LIKE LECTIN FAMILY PROTEIN"/>
    <property type="match status" value="1"/>
</dbReference>
<comment type="similarity">
    <text evidence="1">Belongs to the leguminous lectin family.</text>
</comment>
<dbReference type="OrthoDB" id="2019747at2759"/>
<evidence type="ECO:0000313" key="6">
    <source>
        <dbReference type="EMBL" id="KAG6697534.1"/>
    </source>
</evidence>
<keyword evidence="2" id="KW-0430">Lectin</keyword>
<dbReference type="CDD" id="cd06899">
    <property type="entry name" value="lectin_legume_LecRK_Arcelin_ConA"/>
    <property type="match status" value="1"/>
</dbReference>
<dbReference type="AlphaFoldDB" id="A0A922E660"/>
<dbReference type="Pfam" id="PF00139">
    <property type="entry name" value="Lectin_legB"/>
    <property type="match status" value="1"/>
</dbReference>
<evidence type="ECO:0000256" key="1">
    <source>
        <dbReference type="ARBA" id="ARBA00007606"/>
    </source>
</evidence>
<evidence type="ECO:0000259" key="5">
    <source>
        <dbReference type="Pfam" id="PF00139"/>
    </source>
</evidence>
<evidence type="ECO:0000256" key="3">
    <source>
        <dbReference type="SAM" id="Phobius"/>
    </source>
</evidence>
<evidence type="ECO:0000256" key="2">
    <source>
        <dbReference type="ARBA" id="ARBA00022734"/>
    </source>
</evidence>
<feature type="domain" description="Legume lectin" evidence="5">
    <location>
        <begin position="29"/>
        <end position="267"/>
    </location>
</feature>
<dbReference type="GO" id="GO:0030246">
    <property type="term" value="F:carbohydrate binding"/>
    <property type="evidence" value="ECO:0007669"/>
    <property type="project" value="UniProtKB-KW"/>
</dbReference>